<proteinExistence type="predicted"/>
<evidence type="ECO:0000256" key="9">
    <source>
        <dbReference type="SAM" id="Phobius"/>
    </source>
</evidence>
<evidence type="ECO:0000256" key="8">
    <source>
        <dbReference type="SAM" id="MobiDB-lite"/>
    </source>
</evidence>
<reference evidence="12 13" key="1">
    <citation type="submission" date="2024-02" db="EMBL/GenBank/DDBJ databases">
        <title>Chromosome-scale genome assembly of the rough periwinkle Littorina saxatilis.</title>
        <authorList>
            <person name="De Jode A."/>
            <person name="Faria R."/>
            <person name="Formenti G."/>
            <person name="Sims Y."/>
            <person name="Smith T.P."/>
            <person name="Tracey A."/>
            <person name="Wood J.M.D."/>
            <person name="Zagrodzka Z.B."/>
            <person name="Johannesson K."/>
            <person name="Butlin R.K."/>
            <person name="Leder E.H."/>
        </authorList>
    </citation>
    <scope>NUCLEOTIDE SEQUENCE [LARGE SCALE GENOMIC DNA]</scope>
    <source>
        <strain evidence="12">Snail1</strain>
        <tissue evidence="12">Muscle</tissue>
    </source>
</reference>
<evidence type="ECO:0000313" key="13">
    <source>
        <dbReference type="Proteomes" id="UP001374579"/>
    </source>
</evidence>
<dbReference type="InterPro" id="IPR013783">
    <property type="entry name" value="Ig-like_fold"/>
</dbReference>
<accession>A0AAN9AQD2</accession>
<evidence type="ECO:0000256" key="10">
    <source>
        <dbReference type="SAM" id="SignalP"/>
    </source>
</evidence>
<dbReference type="Pfam" id="PF13927">
    <property type="entry name" value="Ig_3"/>
    <property type="match status" value="1"/>
</dbReference>
<feature type="domain" description="Ig-like" evidence="11">
    <location>
        <begin position="346"/>
        <end position="440"/>
    </location>
</feature>
<dbReference type="EMBL" id="JBAMIC010000022">
    <property type="protein sequence ID" value="KAK7091136.1"/>
    <property type="molecule type" value="Genomic_DNA"/>
</dbReference>
<feature type="chain" id="PRO_5042955595" description="Ig-like domain-containing protein" evidence="10">
    <location>
        <begin position="22"/>
        <end position="695"/>
    </location>
</feature>
<evidence type="ECO:0000256" key="2">
    <source>
        <dbReference type="ARBA" id="ARBA00022692"/>
    </source>
</evidence>
<dbReference type="Proteomes" id="UP001374579">
    <property type="component" value="Unassembled WGS sequence"/>
</dbReference>
<evidence type="ECO:0000256" key="3">
    <source>
        <dbReference type="ARBA" id="ARBA00022737"/>
    </source>
</evidence>
<dbReference type="PANTHER" id="PTHR44170">
    <property type="entry name" value="PROTEIN SIDEKICK"/>
    <property type="match status" value="1"/>
</dbReference>
<keyword evidence="13" id="KW-1185">Reference proteome</keyword>
<protein>
    <recommendedName>
        <fullName evidence="11">Ig-like domain-containing protein</fullName>
    </recommendedName>
</protein>
<evidence type="ECO:0000256" key="5">
    <source>
        <dbReference type="ARBA" id="ARBA00022989"/>
    </source>
</evidence>
<dbReference type="SMART" id="SM00408">
    <property type="entry name" value="IGc2"/>
    <property type="match status" value="3"/>
</dbReference>
<gene>
    <name evidence="12" type="ORF">V1264_008862</name>
</gene>
<evidence type="ECO:0000256" key="6">
    <source>
        <dbReference type="ARBA" id="ARBA00023136"/>
    </source>
</evidence>
<keyword evidence="10" id="KW-0732">Signal</keyword>
<dbReference type="Pfam" id="PF13882">
    <property type="entry name" value="Bravo_FIGEY"/>
    <property type="match status" value="1"/>
</dbReference>
<feature type="transmembrane region" description="Helical" evidence="9">
    <location>
        <begin position="561"/>
        <end position="585"/>
    </location>
</feature>
<dbReference type="Gene3D" id="2.60.40.10">
    <property type="entry name" value="Immunoglobulins"/>
    <property type="match status" value="4"/>
</dbReference>
<dbReference type="Pfam" id="PF07679">
    <property type="entry name" value="I-set"/>
    <property type="match status" value="1"/>
</dbReference>
<dbReference type="InterPro" id="IPR026966">
    <property type="entry name" value="Neurofascin/L1/NrCAM_C"/>
</dbReference>
<comment type="subcellular location">
    <subcellularLocation>
        <location evidence="1">Membrane</location>
        <topology evidence="1">Single-pass type I membrane protein</topology>
    </subcellularLocation>
</comment>
<feature type="signal peptide" evidence="10">
    <location>
        <begin position="1"/>
        <end position="21"/>
    </location>
</feature>
<dbReference type="InterPro" id="IPR036179">
    <property type="entry name" value="Ig-like_dom_sf"/>
</dbReference>
<sequence length="695" mass="77383">MEDERVLIVACFLSLFLLVLGQDDIRQPPRISKPATPRQEFFLPNNANNDIFLNCSATGRPLPSYDWYYNAMPIQPQLGDITVDHTTGALTIRKPTTAIQGYFSCRARTTFPNGVSALSISHSVEVRAARLDNWQNKEPGEQIAAKEGEYVSIRCDDNRPQSIGPSLFKWFKNVDVEFQEVLDDERIFIDNTGTLHFTYAQTHDTQPGYACAVTNVLVGNIQTGRRHQLTVSAVSSVPEARPILQFSTETNGQAALTFKANDRGRLECVFSGYVNVPGDETPSVAWFDNANNPIVSGRGRYTIENSGRVLLIDSLREADDKLYTCQGSNTLGSTRATMQLNVTAAPIWVEPLQSTTVPQGQDAVFHCQARSAVGEVPPDPPRWRRNGISMNSGYDPNKYEFSEGRRVLTVKATRKNADIACFQCYVGNSVGDSYGEGCLNVILPIQIITRPAAKQSIDKKGDIVDLTVVATSDNLYPLAYTWYFNNVTYDSLHAPPHVIYDVNTNLAYINTSDLTDQQMRDIRGVYRRQVYHEFETVFVDMEVDLLDDPLVVAASAGTFDFWIVGLVLGLLLLLLVLLIVLFIVVRRKRQEGHYPVDKNETKAGLDPKTEMENSGFDALTRAPYDYPENSRSRTALDIDDLPREMEGDNESFGSSEYGDEASAFNEDGSFIGVYSSPERKPPVENNVHPTGESVV</sequence>
<dbReference type="GO" id="GO:0098609">
    <property type="term" value="P:cell-cell adhesion"/>
    <property type="evidence" value="ECO:0007669"/>
    <property type="project" value="TreeGrafter"/>
</dbReference>
<feature type="domain" description="Ig-like" evidence="11">
    <location>
        <begin position="29"/>
        <end position="121"/>
    </location>
</feature>
<keyword evidence="6 9" id="KW-0472">Membrane</keyword>
<keyword evidence="2 9" id="KW-0812">Transmembrane</keyword>
<keyword evidence="3" id="KW-0677">Repeat</keyword>
<evidence type="ECO:0000256" key="4">
    <source>
        <dbReference type="ARBA" id="ARBA00022889"/>
    </source>
</evidence>
<dbReference type="SMART" id="SM00409">
    <property type="entry name" value="IG"/>
    <property type="match status" value="4"/>
</dbReference>
<dbReference type="PANTHER" id="PTHR44170:SF6">
    <property type="entry name" value="CONTACTIN"/>
    <property type="match status" value="1"/>
</dbReference>
<evidence type="ECO:0000256" key="1">
    <source>
        <dbReference type="ARBA" id="ARBA00004479"/>
    </source>
</evidence>
<dbReference type="InterPro" id="IPR007110">
    <property type="entry name" value="Ig-like_dom"/>
</dbReference>
<dbReference type="GO" id="GO:0016020">
    <property type="term" value="C:membrane"/>
    <property type="evidence" value="ECO:0007669"/>
    <property type="project" value="UniProtKB-SubCell"/>
</dbReference>
<dbReference type="InterPro" id="IPR003598">
    <property type="entry name" value="Ig_sub2"/>
</dbReference>
<feature type="domain" description="Ig-like" evidence="11">
    <location>
        <begin position="145"/>
        <end position="232"/>
    </location>
</feature>
<dbReference type="SUPFAM" id="SSF48726">
    <property type="entry name" value="Immunoglobulin"/>
    <property type="match status" value="4"/>
</dbReference>
<keyword evidence="5 9" id="KW-1133">Transmembrane helix</keyword>
<keyword evidence="7" id="KW-1015">Disulfide bond</keyword>
<feature type="region of interest" description="Disordered" evidence="8">
    <location>
        <begin position="641"/>
        <end position="695"/>
    </location>
</feature>
<dbReference type="InterPro" id="IPR013098">
    <property type="entry name" value="Ig_I-set"/>
</dbReference>
<feature type="domain" description="Ig-like" evidence="11">
    <location>
        <begin position="238"/>
        <end position="343"/>
    </location>
</feature>
<evidence type="ECO:0000313" key="12">
    <source>
        <dbReference type="EMBL" id="KAK7091136.1"/>
    </source>
</evidence>
<keyword evidence="4" id="KW-0130">Cell adhesion</keyword>
<organism evidence="12 13">
    <name type="scientific">Littorina saxatilis</name>
    <dbReference type="NCBI Taxonomy" id="31220"/>
    <lineage>
        <taxon>Eukaryota</taxon>
        <taxon>Metazoa</taxon>
        <taxon>Spiralia</taxon>
        <taxon>Lophotrochozoa</taxon>
        <taxon>Mollusca</taxon>
        <taxon>Gastropoda</taxon>
        <taxon>Caenogastropoda</taxon>
        <taxon>Littorinimorpha</taxon>
        <taxon>Littorinoidea</taxon>
        <taxon>Littorinidae</taxon>
        <taxon>Littorina</taxon>
    </lineage>
</organism>
<dbReference type="PROSITE" id="PS50835">
    <property type="entry name" value="IG_LIKE"/>
    <property type="match status" value="4"/>
</dbReference>
<name>A0AAN9AQD2_9CAEN</name>
<dbReference type="InterPro" id="IPR003599">
    <property type="entry name" value="Ig_sub"/>
</dbReference>
<evidence type="ECO:0000259" key="11">
    <source>
        <dbReference type="PROSITE" id="PS50835"/>
    </source>
</evidence>
<evidence type="ECO:0000256" key="7">
    <source>
        <dbReference type="ARBA" id="ARBA00023157"/>
    </source>
</evidence>
<dbReference type="AlphaFoldDB" id="A0AAN9AQD2"/>
<comment type="caution">
    <text evidence="12">The sequence shown here is derived from an EMBL/GenBank/DDBJ whole genome shotgun (WGS) entry which is preliminary data.</text>
</comment>